<dbReference type="GeneID" id="89634783"/>
<keyword evidence="1" id="KW-0472">Membrane</keyword>
<evidence type="ECO:0000313" key="2">
    <source>
        <dbReference type="EMBL" id="ARD97031.1"/>
    </source>
</evidence>
<sequence>MIKFQKYFFPLLILIVWLIILFFDPGTREKIILTLILIIGVLILFVINDMRKSGK</sequence>
<name>A0A0A7T2E5_LACLL</name>
<feature type="transmembrane region" description="Helical" evidence="1">
    <location>
        <begin position="7"/>
        <end position="25"/>
    </location>
</feature>
<keyword evidence="1" id="KW-0812">Transmembrane</keyword>
<dbReference type="Proteomes" id="UP000052991">
    <property type="component" value="Unassembled WGS sequence"/>
</dbReference>
<dbReference type="EMBL" id="LKLS01000001">
    <property type="protein sequence ID" value="KSU22809.1"/>
    <property type="molecule type" value="Genomic_DNA"/>
</dbReference>
<evidence type="ECO:0000313" key="12">
    <source>
        <dbReference type="Proteomes" id="UP000192095"/>
    </source>
</evidence>
<reference evidence="2" key="7">
    <citation type="submission" date="2023-09" db="EMBL/GenBank/DDBJ databases">
        <title>Complete Genomes and Methylome analysis of Lactococcus lactis subs lactis strains.</title>
        <authorList>
            <person name="Fomenkov A."/>
            <person name="McDonnell B."/>
            <person name="Sun L."/>
            <person name="Van Sinderen D."/>
            <person name="Roberts R.J."/>
        </authorList>
    </citation>
    <scope>NUCLEOTIDE SEQUENCE</scope>
    <source>
        <strain evidence="2">229</strain>
    </source>
</reference>
<dbReference type="Proteomes" id="UP000663169">
    <property type="component" value="Chromosome"/>
</dbReference>
<feature type="transmembrane region" description="Helical" evidence="1">
    <location>
        <begin position="31"/>
        <end position="47"/>
    </location>
</feature>
<dbReference type="Proteomes" id="UP001055586">
    <property type="component" value="Chromosome"/>
</dbReference>
<evidence type="ECO:0000313" key="10">
    <source>
        <dbReference type="Proteomes" id="UP000053612"/>
    </source>
</evidence>
<evidence type="ECO:0000313" key="9">
    <source>
        <dbReference type="Proteomes" id="UP000052991"/>
    </source>
</evidence>
<keyword evidence="1" id="KW-1133">Transmembrane helix</keyword>
<accession>A0A0A7T2E5</accession>
<organism evidence="6 10">
    <name type="scientific">Lactococcus lactis subsp. lactis</name>
    <name type="common">Streptococcus lactis</name>
    <dbReference type="NCBI Taxonomy" id="1360"/>
    <lineage>
        <taxon>Bacteria</taxon>
        <taxon>Bacillati</taxon>
        <taxon>Bacillota</taxon>
        <taxon>Bacilli</taxon>
        <taxon>Lactobacillales</taxon>
        <taxon>Streptococcaceae</taxon>
        <taxon>Lactococcus</taxon>
    </lineage>
</organism>
<reference evidence="11 12" key="2">
    <citation type="journal article" date="2017" name="BMC Genomics">
        <title>Comparative and functional genomics of the Lactococcus lactis taxon; insights into evolution and niche adaptation.</title>
        <authorList>
            <person name="Kelleher P."/>
            <person name="Bottacini F."/>
            <person name="Mahony J."/>
            <person name="Kilcawley K.N."/>
            <person name="van Sinderen D."/>
        </authorList>
    </citation>
    <scope>NUCLEOTIDE SEQUENCE [LARGE SCALE GENOMIC DNA]</scope>
    <source>
        <strain evidence="3 11">275</strain>
        <strain evidence="4 12">UC06</strain>
    </source>
</reference>
<evidence type="ECO:0000313" key="5">
    <source>
        <dbReference type="EMBL" id="AWN66704.1"/>
    </source>
</evidence>
<dbReference type="EMBL" id="LKLW01000151">
    <property type="protein sequence ID" value="KSU24512.1"/>
    <property type="molecule type" value="Genomic_DNA"/>
</dbReference>
<evidence type="ECO:0000256" key="1">
    <source>
        <dbReference type="SAM" id="Phobius"/>
    </source>
</evidence>
<evidence type="ECO:0000313" key="13">
    <source>
        <dbReference type="Proteomes" id="UP000245919"/>
    </source>
</evidence>
<dbReference type="EMBL" id="CP031926">
    <property type="protein sequence ID" value="QRZ35718.1"/>
    <property type="molecule type" value="Genomic_DNA"/>
</dbReference>
<evidence type="ECO:0000313" key="11">
    <source>
        <dbReference type="Proteomes" id="UP000192085"/>
    </source>
</evidence>
<dbReference type="RefSeq" id="WP_004254670.1">
    <property type="nucleotide sequence ID" value="NZ_BAABQR010000004.1"/>
</dbReference>
<evidence type="ECO:0000313" key="8">
    <source>
        <dbReference type="EMBL" id="QRZ35718.1"/>
    </source>
</evidence>
<protein>
    <submittedName>
        <fullName evidence="6">Uncharacterized protein</fullName>
    </submittedName>
</protein>
<reference evidence="5 13" key="4">
    <citation type="submission" date="2018-03" db="EMBL/GenBank/DDBJ databases">
        <title>Genome sequence of Lactococcus lactis strain 14B4 from almond drupe.</title>
        <authorList>
            <person name="Tran T.D."/>
            <person name="McGarvey J.A."/>
            <person name="Huynh S."/>
            <person name="Parker C.T."/>
        </authorList>
    </citation>
    <scope>NUCLEOTIDE SEQUENCE [LARGE SCALE GENOMIC DNA]</scope>
    <source>
        <strain evidence="5 13">14B4</strain>
    </source>
</reference>
<evidence type="ECO:0000313" key="3">
    <source>
        <dbReference type="EMBL" id="ARD99771.1"/>
    </source>
</evidence>
<reference evidence="8" key="5">
    <citation type="journal article" date="2020" name="Mol. Microbiol.">
        <title>The CWPS Rubik's cube: Linking diversity of cell wall polysaccharide structures with the encoded biosynthetic machinery of selected Lactococcus lactis strains.</title>
        <authorList>
            <person name="Mahony J."/>
            <person name="Frantzen C."/>
            <person name="Vinogradov E."/>
            <person name="Sadovskaya I."/>
            <person name="Theodorou I."/>
            <person name="Kelleher P."/>
            <person name="Chapot-Chartier M.P."/>
            <person name="Cambillau C."/>
            <person name="Holo H."/>
            <person name="van Sinderen D."/>
        </authorList>
    </citation>
    <scope>NUCLEOTIDE SEQUENCE</scope>
    <source>
        <strain evidence="8">223</strain>
    </source>
</reference>
<evidence type="ECO:0000313" key="6">
    <source>
        <dbReference type="EMBL" id="KSU22809.1"/>
    </source>
</evidence>
<dbReference type="EMBL" id="CP015897">
    <property type="protein sequence ID" value="ARD99771.1"/>
    <property type="molecule type" value="Genomic_DNA"/>
</dbReference>
<dbReference type="AlphaFoldDB" id="A0A0A7T2E5"/>
<reference evidence="9 10" key="1">
    <citation type="submission" date="2015-10" db="EMBL/GenBank/DDBJ databases">
        <title>Draft Genome Sequences of 11 Lactococcus lactis subspecies cremoris strains.</title>
        <authorList>
            <person name="Wels M."/>
            <person name="Backus L."/>
            <person name="Boekhorst J."/>
            <person name="Dijkstra A."/>
            <person name="Beerthuizen M."/>
            <person name="Kelly W."/>
            <person name="Siezen R."/>
            <person name="Bachmann H."/>
            <person name="Van Hijum S."/>
        </authorList>
    </citation>
    <scope>NUCLEOTIDE SEQUENCE [LARGE SCALE GENOMIC DNA]</scope>
    <source>
        <strain evidence="10">LMG9449</strain>
        <strain evidence="9">N42</strain>
    </source>
</reference>
<dbReference type="Proteomes" id="UP000192095">
    <property type="component" value="Chromosome"/>
</dbReference>
<gene>
    <name evidence="5" type="ORF">LL14B4_11210</name>
    <name evidence="8" type="ORF">LL223_2080</name>
    <name evidence="2" type="ORF">LL229_2152</name>
    <name evidence="3" type="ORF">LL275_2146</name>
    <name evidence="4" type="ORF">LLUC06_2226</name>
    <name evidence="6" type="ORF">LMG9449_0079</name>
    <name evidence="7" type="ORF">N42_2333</name>
</gene>
<evidence type="ECO:0000313" key="4">
    <source>
        <dbReference type="EMBL" id="ARE21767.1"/>
    </source>
</evidence>
<reference evidence="8" key="6">
    <citation type="submission" date="2023-04" db="EMBL/GenBank/DDBJ databases">
        <authorList>
            <person name="McDonnell B."/>
        </authorList>
    </citation>
    <scope>NUCLEOTIDE SEQUENCE</scope>
    <source>
        <strain evidence="8">223</strain>
        <strain evidence="4">UC06</strain>
    </source>
</reference>
<dbReference type="EMBL" id="CP015902">
    <property type="protein sequence ID" value="ARE21767.1"/>
    <property type="molecule type" value="Genomic_DNA"/>
</dbReference>
<dbReference type="Proteomes" id="UP000053612">
    <property type="component" value="Unassembled WGS sequence"/>
</dbReference>
<proteinExistence type="predicted"/>
<dbReference type="PATRIC" id="fig|1360.100.peg.380"/>
<reference evidence="6" key="3">
    <citation type="journal article" date="2017" name="Genome Announc.">
        <title>Draft Genome Sequences of 24 Lactococcus lactis Strains.</title>
        <authorList>
            <person name="Backus L."/>
            <person name="Wels M."/>
            <person name="Boekhorst J."/>
            <person name="Dijkstra A.R."/>
            <person name="Beerthuyzen M."/>
            <person name="Kelly W.J."/>
            <person name="Siezen R.J."/>
            <person name="van Hijum S.A."/>
            <person name="Bachmann H."/>
        </authorList>
    </citation>
    <scope>NUCLEOTIDE SEQUENCE</scope>
    <source>
        <strain evidence="6">LMG9447</strain>
        <strain evidence="7">N42</strain>
    </source>
</reference>
<dbReference type="Proteomes" id="UP000245919">
    <property type="component" value="Chromosome"/>
</dbReference>
<dbReference type="Proteomes" id="UP000192085">
    <property type="component" value="Chromosome"/>
</dbReference>
<dbReference type="EMBL" id="CP028160">
    <property type="protein sequence ID" value="AWN66704.1"/>
    <property type="molecule type" value="Genomic_DNA"/>
</dbReference>
<dbReference type="EMBL" id="CP090823">
    <property type="protein sequence ID" value="ARD97031.1"/>
    <property type="molecule type" value="Genomic_DNA"/>
</dbReference>
<evidence type="ECO:0000313" key="7">
    <source>
        <dbReference type="EMBL" id="KSU24512.1"/>
    </source>
</evidence>